<accession>A0A6A6J522</accession>
<dbReference type="PANTHER" id="PTHR35392">
    <property type="entry name" value="ZN(II)2CYS6 TRANSCRIPTION FACTOR (EUROFUNG)-RELATED-RELATED"/>
    <property type="match status" value="1"/>
</dbReference>
<gene>
    <name evidence="3" type="ORF">BU26DRAFT_25186</name>
</gene>
<dbReference type="InterPro" id="IPR052973">
    <property type="entry name" value="Fungal_sec-metab_reg_TF"/>
</dbReference>
<evidence type="ECO:0000313" key="4">
    <source>
        <dbReference type="Proteomes" id="UP000800094"/>
    </source>
</evidence>
<dbReference type="PANTHER" id="PTHR35392:SF2">
    <property type="entry name" value="ZN(II)2CYS6 TRANSCRIPTION FACTOR (EUROFUNG)"/>
    <property type="match status" value="1"/>
</dbReference>
<sequence length="721" mass="79550">MDTIGPEMLPELPSRGSKRKPTLGEAPVTKRPRKTSHAMPAGVFSCFTLDGKDASLHRRSAFSLKRKEEVRGIRKKGACLRCRLLKRACSGEDPCKTCIAAARAAANSKALMWMECIRPSFQMMNIFDTGHQLPGEARVNDIVNSLLDDDVSLGFHIPFALNVEAASSHLARWLSDDDSPSTFSVVGIFSCSTNTNLLQNALDPSLGRDLRLFVHLTTYMYTTGMEGGYQEYTDGEIQSVRDCVGHRLLISFDALLRPTEMEASGDKLGKLKSLFLLLLGTIVGLRYTYPEVIENPGPGRSALESKQEALLRLLCHYLIYIGKATSLLENSTDEKSLLTKWKTQWNKPAEFTWHPAKGLEMHYRIEPPADWIVSSSEDESLSSIDIDLSEFDGIEQFTQNADLLKCNSCGMFWTSLDANGFCQICRPDTSSEGPLFLQSPFLEGFDFIDIFGASSPNSNLANTELSSSFDHQPLQRFSTASQESHSTCLSCEKVIEVGSNFCSQACRLCYSEHTDVIDPQTPSKLAIAYSPLTVPPIPPSLNDSARPAQELGLAPSDQTASYWSSGNNAAPEISTHWLGLENGGEQPPDAELRAEMEGKEEIIGRSVPGPQPSILLPSSDHLQSSASAETDGLDPNSQPPIPPPTLSRANNGRAPAKQKKTYFCDACKDEMFRPPKNWHFHRTKSSDYRTCVWCGSPTFDYECTGNCRDGTDRTGRLRLLI</sequence>
<dbReference type="RefSeq" id="XP_033691587.1">
    <property type="nucleotide sequence ID" value="XM_033821143.1"/>
</dbReference>
<protein>
    <recommendedName>
        <fullName evidence="5">Zn(2)-C6 fungal-type domain-containing protein</fullName>
    </recommendedName>
</protein>
<reference evidence="3" key="1">
    <citation type="journal article" date="2020" name="Stud. Mycol.">
        <title>101 Dothideomycetes genomes: a test case for predicting lifestyles and emergence of pathogens.</title>
        <authorList>
            <person name="Haridas S."/>
            <person name="Albert R."/>
            <person name="Binder M."/>
            <person name="Bloem J."/>
            <person name="Labutti K."/>
            <person name="Salamov A."/>
            <person name="Andreopoulos B."/>
            <person name="Baker S."/>
            <person name="Barry K."/>
            <person name="Bills G."/>
            <person name="Bluhm B."/>
            <person name="Cannon C."/>
            <person name="Castanera R."/>
            <person name="Culley D."/>
            <person name="Daum C."/>
            <person name="Ezra D."/>
            <person name="Gonzalez J."/>
            <person name="Henrissat B."/>
            <person name="Kuo A."/>
            <person name="Liang C."/>
            <person name="Lipzen A."/>
            <person name="Lutzoni F."/>
            <person name="Magnuson J."/>
            <person name="Mondo S."/>
            <person name="Nolan M."/>
            <person name="Ohm R."/>
            <person name="Pangilinan J."/>
            <person name="Park H.-J."/>
            <person name="Ramirez L."/>
            <person name="Alfaro M."/>
            <person name="Sun H."/>
            <person name="Tritt A."/>
            <person name="Yoshinaga Y."/>
            <person name="Zwiers L.-H."/>
            <person name="Turgeon B."/>
            <person name="Goodwin S."/>
            <person name="Spatafora J."/>
            <person name="Crous P."/>
            <person name="Grigoriev I."/>
        </authorList>
    </citation>
    <scope>NUCLEOTIDE SEQUENCE</scope>
    <source>
        <strain evidence="3">CBS 122368</strain>
    </source>
</reference>
<dbReference type="OrthoDB" id="5426982at2759"/>
<dbReference type="AlphaFoldDB" id="A0A6A6J522"/>
<dbReference type="Proteomes" id="UP000800094">
    <property type="component" value="Unassembled WGS sequence"/>
</dbReference>
<dbReference type="GO" id="GO:0008270">
    <property type="term" value="F:zinc ion binding"/>
    <property type="evidence" value="ECO:0007669"/>
    <property type="project" value="InterPro"/>
</dbReference>
<proteinExistence type="predicted"/>
<keyword evidence="1" id="KW-0539">Nucleus</keyword>
<dbReference type="GeneID" id="54574473"/>
<organism evidence="3 4">
    <name type="scientific">Trematosphaeria pertusa</name>
    <dbReference type="NCBI Taxonomy" id="390896"/>
    <lineage>
        <taxon>Eukaryota</taxon>
        <taxon>Fungi</taxon>
        <taxon>Dikarya</taxon>
        <taxon>Ascomycota</taxon>
        <taxon>Pezizomycotina</taxon>
        <taxon>Dothideomycetes</taxon>
        <taxon>Pleosporomycetidae</taxon>
        <taxon>Pleosporales</taxon>
        <taxon>Massarineae</taxon>
        <taxon>Trematosphaeriaceae</taxon>
        <taxon>Trematosphaeria</taxon>
    </lineage>
</organism>
<evidence type="ECO:0008006" key="5">
    <source>
        <dbReference type="Google" id="ProtNLM"/>
    </source>
</evidence>
<dbReference type="InterPro" id="IPR001138">
    <property type="entry name" value="Zn2Cys6_DnaBD"/>
</dbReference>
<feature type="region of interest" description="Disordered" evidence="2">
    <location>
        <begin position="1"/>
        <end position="37"/>
    </location>
</feature>
<dbReference type="CDD" id="cd00067">
    <property type="entry name" value="GAL4"/>
    <property type="match status" value="1"/>
</dbReference>
<evidence type="ECO:0000256" key="1">
    <source>
        <dbReference type="ARBA" id="ARBA00023242"/>
    </source>
</evidence>
<name>A0A6A6J522_9PLEO</name>
<evidence type="ECO:0000313" key="3">
    <source>
        <dbReference type="EMBL" id="KAF2256583.1"/>
    </source>
</evidence>
<dbReference type="EMBL" id="ML987189">
    <property type="protein sequence ID" value="KAF2256583.1"/>
    <property type="molecule type" value="Genomic_DNA"/>
</dbReference>
<feature type="region of interest" description="Disordered" evidence="2">
    <location>
        <begin position="604"/>
        <end position="657"/>
    </location>
</feature>
<keyword evidence="4" id="KW-1185">Reference proteome</keyword>
<dbReference type="GO" id="GO:0000981">
    <property type="term" value="F:DNA-binding transcription factor activity, RNA polymerase II-specific"/>
    <property type="evidence" value="ECO:0007669"/>
    <property type="project" value="InterPro"/>
</dbReference>
<evidence type="ECO:0000256" key="2">
    <source>
        <dbReference type="SAM" id="MobiDB-lite"/>
    </source>
</evidence>